<comment type="caution">
    <text evidence="1">The sequence shown here is derived from an EMBL/GenBank/DDBJ whole genome shotgun (WGS) entry which is preliminary data.</text>
</comment>
<dbReference type="Pfam" id="PF14953">
    <property type="entry name" value="DUF4504"/>
    <property type="match status" value="1"/>
</dbReference>
<protein>
    <submittedName>
        <fullName evidence="1">Uncharacterized protein</fullName>
    </submittedName>
</protein>
<sequence length="254" mass="27778">MSVPVFHDVVRQAVEEALSAQRVLRKLSAQKRKTFSLDLTLIALSCRCAWLVDVAAIPDPQHVYADLLRILRPIHYIFNGVEHIFEPCSHQSFFVNTTEIQSGFATSDVAFVLLRQDPELLAGPPPDVLDALNGLSSTLLLPPDLPPRTTIPVAGVLLGYPVAYVPQSAEPSATFLAQAQLDVYACSVHSPGWEVPHTLLKFSCPAALAAAHPARLGSARILAELTARFEPRIKELGLRMIVEHTTEIVNRVAL</sequence>
<dbReference type="InterPro" id="IPR027850">
    <property type="entry name" value="DUF4504"/>
</dbReference>
<dbReference type="EMBL" id="JARJLG010000045">
    <property type="protein sequence ID" value="KAJ7761502.1"/>
    <property type="molecule type" value="Genomic_DNA"/>
</dbReference>
<proteinExistence type="predicted"/>
<evidence type="ECO:0000313" key="1">
    <source>
        <dbReference type="EMBL" id="KAJ7761502.1"/>
    </source>
</evidence>
<dbReference type="Proteomes" id="UP001215280">
    <property type="component" value="Unassembled WGS sequence"/>
</dbReference>
<dbReference type="AlphaFoldDB" id="A0AAD7JBT4"/>
<keyword evidence="2" id="KW-1185">Reference proteome</keyword>
<gene>
    <name evidence="1" type="ORF">DFH07DRAFT_771368</name>
</gene>
<evidence type="ECO:0000313" key="2">
    <source>
        <dbReference type="Proteomes" id="UP001215280"/>
    </source>
</evidence>
<organism evidence="1 2">
    <name type="scientific">Mycena maculata</name>
    <dbReference type="NCBI Taxonomy" id="230809"/>
    <lineage>
        <taxon>Eukaryota</taxon>
        <taxon>Fungi</taxon>
        <taxon>Dikarya</taxon>
        <taxon>Basidiomycota</taxon>
        <taxon>Agaricomycotina</taxon>
        <taxon>Agaricomycetes</taxon>
        <taxon>Agaricomycetidae</taxon>
        <taxon>Agaricales</taxon>
        <taxon>Marasmiineae</taxon>
        <taxon>Mycenaceae</taxon>
        <taxon>Mycena</taxon>
    </lineage>
</organism>
<reference evidence="1" key="1">
    <citation type="submission" date="2023-03" db="EMBL/GenBank/DDBJ databases">
        <title>Massive genome expansion in bonnet fungi (Mycena s.s.) driven by repeated elements and novel gene families across ecological guilds.</title>
        <authorList>
            <consortium name="Lawrence Berkeley National Laboratory"/>
            <person name="Harder C.B."/>
            <person name="Miyauchi S."/>
            <person name="Viragh M."/>
            <person name="Kuo A."/>
            <person name="Thoen E."/>
            <person name="Andreopoulos B."/>
            <person name="Lu D."/>
            <person name="Skrede I."/>
            <person name="Drula E."/>
            <person name="Henrissat B."/>
            <person name="Morin E."/>
            <person name="Kohler A."/>
            <person name="Barry K."/>
            <person name="LaButti K."/>
            <person name="Morin E."/>
            <person name="Salamov A."/>
            <person name="Lipzen A."/>
            <person name="Mereny Z."/>
            <person name="Hegedus B."/>
            <person name="Baldrian P."/>
            <person name="Stursova M."/>
            <person name="Weitz H."/>
            <person name="Taylor A."/>
            <person name="Grigoriev I.V."/>
            <person name="Nagy L.G."/>
            <person name="Martin F."/>
            <person name="Kauserud H."/>
        </authorList>
    </citation>
    <scope>NUCLEOTIDE SEQUENCE</scope>
    <source>
        <strain evidence="1">CBHHK188m</strain>
    </source>
</reference>
<name>A0AAD7JBT4_9AGAR</name>
<accession>A0AAD7JBT4</accession>